<keyword evidence="3" id="KW-1185">Reference proteome</keyword>
<comment type="caution">
    <text evidence="2">The sequence shown here is derived from an EMBL/GenBank/DDBJ whole genome shotgun (WGS) entry which is preliminary data.</text>
</comment>
<dbReference type="Proteomes" id="UP000737171">
    <property type="component" value="Unassembled WGS sequence"/>
</dbReference>
<evidence type="ECO:0000313" key="2">
    <source>
        <dbReference type="EMBL" id="NRF69074.1"/>
    </source>
</evidence>
<evidence type="ECO:0000259" key="1">
    <source>
        <dbReference type="Pfam" id="PF02036"/>
    </source>
</evidence>
<reference evidence="2 3" key="1">
    <citation type="submission" date="2020-05" db="EMBL/GenBank/DDBJ databases">
        <title>Aquincola sp. isolate from soil.</title>
        <authorList>
            <person name="Han J."/>
            <person name="Kim D.-U."/>
        </authorList>
    </citation>
    <scope>NUCLEOTIDE SEQUENCE [LARGE SCALE GENOMIC DNA]</scope>
    <source>
        <strain evidence="2 3">S2</strain>
    </source>
</reference>
<protein>
    <recommendedName>
        <fullName evidence="1">SCP2 domain-containing protein</fullName>
    </recommendedName>
</protein>
<gene>
    <name evidence="2" type="ORF">HLB44_18935</name>
</gene>
<evidence type="ECO:0000313" key="3">
    <source>
        <dbReference type="Proteomes" id="UP000737171"/>
    </source>
</evidence>
<organism evidence="2 3">
    <name type="scientific">Pseudaquabacterium terrae</name>
    <dbReference type="NCBI Taxonomy" id="2732868"/>
    <lineage>
        <taxon>Bacteria</taxon>
        <taxon>Pseudomonadati</taxon>
        <taxon>Pseudomonadota</taxon>
        <taxon>Betaproteobacteria</taxon>
        <taxon>Burkholderiales</taxon>
        <taxon>Sphaerotilaceae</taxon>
        <taxon>Pseudaquabacterium</taxon>
    </lineage>
</organism>
<dbReference type="Pfam" id="PF02036">
    <property type="entry name" value="SCP2"/>
    <property type="match status" value="1"/>
</dbReference>
<dbReference type="EMBL" id="JABRWJ010000005">
    <property type="protein sequence ID" value="NRF69074.1"/>
    <property type="molecule type" value="Genomic_DNA"/>
</dbReference>
<dbReference type="RefSeq" id="WP_173125365.1">
    <property type="nucleotide sequence ID" value="NZ_JABRWJ010000005.1"/>
</dbReference>
<feature type="domain" description="SCP2" evidence="1">
    <location>
        <begin position="22"/>
        <end position="119"/>
    </location>
</feature>
<sequence length="179" mass="18919">MFQALQALLAPALMERLVLVVNHVLSSEPAATERLTPHAGRVLRLELEGWPRLLPAPPRLVFRITPAALVEWCAGDDVPADADLVVRVDASNPAALALKALAGETPALAIDGDAQFAADIDWLSKNLRWDIAADLERLFGPVVAHEVARLGSLLARGLRAAVQAASPAARAADGPGTRP</sequence>
<dbReference type="InterPro" id="IPR003033">
    <property type="entry name" value="SCP2_sterol-bd_dom"/>
</dbReference>
<accession>A0ABX2EKE0</accession>
<proteinExistence type="predicted"/>
<name>A0ABX2EKE0_9BURK</name>